<dbReference type="SUPFAM" id="SSF55166">
    <property type="entry name" value="Hedgehog/DD-peptidase"/>
    <property type="match status" value="1"/>
</dbReference>
<proteinExistence type="inferred from homology"/>
<dbReference type="SUPFAM" id="SSF53955">
    <property type="entry name" value="Lysozyme-like"/>
    <property type="match status" value="1"/>
</dbReference>
<name>G8EY22_9CAUD</name>
<dbReference type="InterPro" id="IPR023346">
    <property type="entry name" value="Lysozyme-like_dom_sf"/>
</dbReference>
<dbReference type="Gene3D" id="3.30.1380.10">
    <property type="match status" value="1"/>
</dbReference>
<keyword evidence="1 3" id="KW-0929">Antimicrobial</keyword>
<dbReference type="InterPro" id="IPR023347">
    <property type="entry name" value="Lysozyme_dom_sf"/>
</dbReference>
<keyword evidence="2 3" id="KW-0081">Bacteriolytic enzyme</keyword>
<evidence type="ECO:0000256" key="3">
    <source>
        <dbReference type="RuleBase" id="RU003788"/>
    </source>
</evidence>
<feature type="region of interest" description="Disordered" evidence="4">
    <location>
        <begin position="58"/>
        <end position="81"/>
    </location>
</feature>
<keyword evidence="3" id="KW-0378">Hydrolase</keyword>
<dbReference type="GO" id="GO:0031640">
    <property type="term" value="P:killing of cells of another organism"/>
    <property type="evidence" value="ECO:0007669"/>
    <property type="project" value="UniProtKB-KW"/>
</dbReference>
<evidence type="ECO:0000256" key="1">
    <source>
        <dbReference type="ARBA" id="ARBA00022529"/>
    </source>
</evidence>
<comment type="catalytic activity">
    <reaction evidence="3">
        <text>Hydrolysis of (1-&gt;4)-beta-linkages between N-acetylmuramic acid and N-acetyl-D-glucosamine residues in a peptidoglycan and between N-acetyl-D-glucosamine residues in chitodextrins.</text>
        <dbReference type="EC" id="3.2.1.17"/>
    </reaction>
</comment>
<evidence type="ECO:0000313" key="6">
    <source>
        <dbReference type="EMBL" id="AET72712.1"/>
    </source>
</evidence>
<evidence type="ECO:0000313" key="7">
    <source>
        <dbReference type="Proteomes" id="UP000297591"/>
    </source>
</evidence>
<dbReference type="Pfam" id="PF00959">
    <property type="entry name" value="Phage_lysozyme"/>
    <property type="match status" value="1"/>
</dbReference>
<keyword evidence="3" id="KW-0326">Glycosidase</keyword>
<organism evidence="6 7">
    <name type="scientific">Synechococcus phage S-CAM8</name>
    <dbReference type="NCBI Taxonomy" id="754038"/>
    <lineage>
        <taxon>Viruses</taxon>
        <taxon>Duplodnaviria</taxon>
        <taxon>Heunggongvirae</taxon>
        <taxon>Uroviricota</taxon>
        <taxon>Caudoviricetes</taxon>
        <taxon>Pantevenvirales</taxon>
        <taxon>Kyanoviridae</taxon>
        <taxon>Neritesvirus</taxon>
        <taxon>Neritesvirus scam8</taxon>
    </lineage>
</organism>
<dbReference type="InterPro" id="IPR002196">
    <property type="entry name" value="Glyco_hydro_24"/>
</dbReference>
<accession>G8EY22</accession>
<evidence type="ECO:0000256" key="2">
    <source>
        <dbReference type="ARBA" id="ARBA00022638"/>
    </source>
</evidence>
<feature type="domain" description="Peptidase M15A C-terminal" evidence="5">
    <location>
        <begin position="92"/>
        <end position="199"/>
    </location>
</feature>
<comment type="similarity">
    <text evidence="3">Belongs to the glycosyl hydrolase 24 family.</text>
</comment>
<dbReference type="GO" id="GO:0003796">
    <property type="term" value="F:lysozyme activity"/>
    <property type="evidence" value="ECO:0007669"/>
    <property type="project" value="UniProtKB-EC"/>
</dbReference>
<dbReference type="GO" id="GO:0042742">
    <property type="term" value="P:defense response to bacterium"/>
    <property type="evidence" value="ECO:0007669"/>
    <property type="project" value="UniProtKB-KW"/>
</dbReference>
<dbReference type="EMBL" id="JF974299">
    <property type="protein sequence ID" value="AET72712.1"/>
    <property type="molecule type" value="Genomic_DNA"/>
</dbReference>
<dbReference type="InterPro" id="IPR013230">
    <property type="entry name" value="Peptidase_M15A_C"/>
</dbReference>
<dbReference type="Proteomes" id="UP000297591">
    <property type="component" value="Segment"/>
</dbReference>
<dbReference type="GO" id="GO:0009253">
    <property type="term" value="P:peptidoglycan catabolic process"/>
    <property type="evidence" value="ECO:0007669"/>
    <property type="project" value="InterPro"/>
</dbReference>
<gene>
    <name evidence="6" type="ORF">SXFG_00162</name>
</gene>
<dbReference type="GO" id="GO:0016998">
    <property type="term" value="P:cell wall macromolecule catabolic process"/>
    <property type="evidence" value="ECO:0007669"/>
    <property type="project" value="InterPro"/>
</dbReference>
<sequence length="212" mass="23552">MISFAYNLGSGFYGSQGFETISQKLRAKDWQAVPDAMLLYRNPGSSFEAGLKRRRQSESKLWKGGDQSPPTETAKLRPESAFSSRLTPHITLGEFALNLEERRFNEQHQLDTAATLAAFLERVRGRFGGKPVIITSGYRPPAINRSVGGASGSEHLYPPGAGAVDFYLQGADIYAVQEWCDQNWPHSLGYGANRGFIHLGVRKGGPRIRWDY</sequence>
<dbReference type="EC" id="3.2.1.17" evidence="3"/>
<reference evidence="6 7" key="1">
    <citation type="submission" date="2010-12" db="EMBL/GenBank/DDBJ databases">
        <title>The Genome Sequence of Synechococcus phage S-CAM8 0608SB47.</title>
        <authorList>
            <consortium name="The Broad Institute Genome Sequencing Platform"/>
            <person name="Henn M.R."/>
            <person name="Martiny J."/>
            <person name="Weihe C."/>
            <person name="Levin J."/>
            <person name="Malboeuf C."/>
            <person name="Casali M."/>
            <person name="Russ C."/>
            <person name="Lennon N."/>
            <person name="Chapman S.B."/>
            <person name="Erlich R."/>
            <person name="Young S.K."/>
            <person name="Yandava C."/>
            <person name="Zeng Q."/>
            <person name="Alvarado L."/>
            <person name="Anderson S."/>
            <person name="Berlin A."/>
            <person name="Chen Z."/>
            <person name="Freedman E."/>
            <person name="Gellesch M."/>
            <person name="Goldberg J."/>
            <person name="Green L."/>
            <person name="Griggs A."/>
            <person name="Gujja S."/>
            <person name="Heilman E.R."/>
            <person name="Heiman D."/>
            <person name="Hollinger A."/>
            <person name="Howarth C."/>
            <person name="Larson L."/>
            <person name="Mehta T."/>
            <person name="Pearson M."/>
            <person name="Roberts A."/>
            <person name="Ryan E."/>
            <person name="Saif S."/>
            <person name="Shea T."/>
            <person name="Shenoy N."/>
            <person name="Sisk P."/>
            <person name="Stolte C."/>
            <person name="Sykes S."/>
            <person name="White J."/>
            <person name="Haas B."/>
            <person name="Nusbaum C."/>
            <person name="Birren B."/>
        </authorList>
    </citation>
    <scope>NUCLEOTIDE SEQUENCE [LARGE SCALE GENOMIC DNA]</scope>
    <source>
        <strain evidence="6 7">0608SB47</strain>
    </source>
</reference>
<evidence type="ECO:0000259" key="5">
    <source>
        <dbReference type="Pfam" id="PF08291"/>
    </source>
</evidence>
<dbReference type="Gene3D" id="1.10.530.40">
    <property type="match status" value="1"/>
</dbReference>
<dbReference type="Pfam" id="PF08291">
    <property type="entry name" value="Peptidase_M15_3"/>
    <property type="match status" value="1"/>
</dbReference>
<evidence type="ECO:0000256" key="4">
    <source>
        <dbReference type="SAM" id="MobiDB-lite"/>
    </source>
</evidence>
<protein>
    <recommendedName>
        <fullName evidence="3">Lysozyme</fullName>
        <ecNumber evidence="3">3.2.1.17</ecNumber>
    </recommendedName>
</protein>
<dbReference type="InterPro" id="IPR009045">
    <property type="entry name" value="Zn_M74/Hedgehog-like"/>
</dbReference>